<reference evidence="1 2" key="1">
    <citation type="submission" date="2013-12" db="EMBL/GenBank/DDBJ databases">
        <title>A Varibaculum cambriense genome reconstructed from a premature infant gut community with otherwise low bacterial novelty that shifts toward anaerobic metabolism during the third week of life.</title>
        <authorList>
            <person name="Brown C.T."/>
            <person name="Sharon I."/>
            <person name="Thomas B.C."/>
            <person name="Castelle C.J."/>
            <person name="Morowitz M.J."/>
            <person name="Banfield J.F."/>
        </authorList>
    </citation>
    <scope>NUCLEOTIDE SEQUENCE [LARGE SCALE GENOMIC DNA]</scope>
    <source>
        <strain evidence="2">DORA_A_5_14_21</strain>
    </source>
</reference>
<dbReference type="SUPFAM" id="SSF53756">
    <property type="entry name" value="UDP-Glycosyltransferase/glycogen phosphorylase"/>
    <property type="match status" value="1"/>
</dbReference>
<dbReference type="AlphaFoldDB" id="W1W711"/>
<comment type="caution">
    <text evidence="1">The sequence shown here is derived from an EMBL/GenBank/DDBJ whole genome shotgun (WGS) entry which is preliminary data.</text>
</comment>
<name>W1W711_ECOLX</name>
<dbReference type="Proteomes" id="UP000018853">
    <property type="component" value="Unassembled WGS sequence"/>
</dbReference>
<organism evidence="1 2">
    <name type="scientific">Escherichia coli DORA_A_5_14_21</name>
    <dbReference type="NCBI Taxonomy" id="1403943"/>
    <lineage>
        <taxon>Bacteria</taxon>
        <taxon>Pseudomonadati</taxon>
        <taxon>Pseudomonadota</taxon>
        <taxon>Gammaproteobacteria</taxon>
        <taxon>Enterobacterales</taxon>
        <taxon>Enterobacteriaceae</taxon>
        <taxon>Escherichia</taxon>
    </lineage>
</organism>
<feature type="non-terminal residue" evidence="1">
    <location>
        <position position="109"/>
    </location>
</feature>
<gene>
    <name evidence="1" type="ORF">Q609_ECAC02751G0001</name>
</gene>
<sequence length="109" mass="12702">MSQPIFNDKQFQEALSRQWQRYGLNSAAEMTPRQWWLAVSEALAEMLRAQPFAKPVANQRHVNYISMEFLIGRLTGNNLLNLGWYQDVQDSLKAYDINLTDLLEEEIDP</sequence>
<proteinExistence type="predicted"/>
<evidence type="ECO:0000313" key="2">
    <source>
        <dbReference type="Proteomes" id="UP000018853"/>
    </source>
</evidence>
<dbReference type="Gene3D" id="3.40.50.2000">
    <property type="entry name" value="Glycogen Phosphorylase B"/>
    <property type="match status" value="1"/>
</dbReference>
<accession>W1W711</accession>
<evidence type="ECO:0000313" key="1">
    <source>
        <dbReference type="EMBL" id="ETJ12800.1"/>
    </source>
</evidence>
<evidence type="ECO:0008006" key="3">
    <source>
        <dbReference type="Google" id="ProtNLM"/>
    </source>
</evidence>
<protein>
    <recommendedName>
        <fullName evidence="3">Maltodextrin phosphorylase</fullName>
    </recommendedName>
</protein>
<dbReference type="EMBL" id="AZLZ01002751">
    <property type="protein sequence ID" value="ETJ12800.1"/>
    <property type="molecule type" value="Genomic_DNA"/>
</dbReference>